<dbReference type="GO" id="GO:0003955">
    <property type="term" value="F:NAD(P)H dehydrogenase (quinone) activity"/>
    <property type="evidence" value="ECO:0007669"/>
    <property type="project" value="TreeGrafter"/>
</dbReference>
<dbReference type="PANTHER" id="PTHR10204">
    <property type="entry name" value="NAD P H OXIDOREDUCTASE-RELATED"/>
    <property type="match status" value="1"/>
</dbReference>
<protein>
    <submittedName>
        <fullName evidence="4">NADPH quinone oxidoreductase</fullName>
    </submittedName>
</protein>
<proteinExistence type="inferred from homology"/>
<dbReference type="STRING" id="1219058.AOA14_16655"/>
<evidence type="ECO:0000256" key="1">
    <source>
        <dbReference type="ARBA" id="ARBA00006252"/>
    </source>
</evidence>
<dbReference type="InterPro" id="IPR051545">
    <property type="entry name" value="NAD(P)H_dehydrogenase_qn"/>
</dbReference>
<evidence type="ECO:0000313" key="4">
    <source>
        <dbReference type="EMBL" id="AMU96233.1"/>
    </source>
</evidence>
<dbReference type="GO" id="GO:0005829">
    <property type="term" value="C:cytosol"/>
    <property type="evidence" value="ECO:0007669"/>
    <property type="project" value="TreeGrafter"/>
</dbReference>
<name>A0A142W2J8_9SPHN</name>
<dbReference type="KEGG" id="ster:AOA14_16655"/>
<organism evidence="4 5">
    <name type="scientific">Sphingopyxis terrae subsp. terrae NBRC 15098</name>
    <dbReference type="NCBI Taxonomy" id="1219058"/>
    <lineage>
        <taxon>Bacteria</taxon>
        <taxon>Pseudomonadati</taxon>
        <taxon>Pseudomonadota</taxon>
        <taxon>Alphaproteobacteria</taxon>
        <taxon>Sphingomonadales</taxon>
        <taxon>Sphingomonadaceae</taxon>
        <taxon>Sphingopyxis</taxon>
    </lineage>
</organism>
<reference evidence="4 5" key="2">
    <citation type="journal article" date="2016" name="Genome Announc.">
        <title>Complete Genome Sequence of Sphingopyxis terrae Strain 203-1 (NBRC 111660), a Polyethylene Glycol Degrader.</title>
        <authorList>
            <person name="Ohtsubo Y."/>
            <person name="Nonoyama S."/>
            <person name="Nagata Y."/>
            <person name="Numata M."/>
            <person name="Tsuchikane K."/>
            <person name="Hosoyama A."/>
            <person name="Yamazoe A."/>
            <person name="Tsuda M."/>
            <person name="Fujita N."/>
            <person name="Kawai F."/>
        </authorList>
    </citation>
    <scope>NUCLEOTIDE SEQUENCE [LARGE SCALE GENOMIC DNA]</scope>
    <source>
        <strain evidence="4 5">203-1</strain>
    </source>
</reference>
<feature type="domain" description="Flavodoxin-like fold" evidence="3">
    <location>
        <begin position="1"/>
        <end position="205"/>
    </location>
</feature>
<evidence type="ECO:0000259" key="3">
    <source>
        <dbReference type="Pfam" id="PF02525"/>
    </source>
</evidence>
<evidence type="ECO:0000313" key="5">
    <source>
        <dbReference type="Proteomes" id="UP000076234"/>
    </source>
</evidence>
<dbReference type="PANTHER" id="PTHR10204:SF34">
    <property type="entry name" value="NAD(P)H DEHYDROGENASE [QUINONE] 1 ISOFORM 1"/>
    <property type="match status" value="1"/>
</dbReference>
<dbReference type="SUPFAM" id="SSF52218">
    <property type="entry name" value="Flavoproteins"/>
    <property type="match status" value="1"/>
</dbReference>
<dbReference type="InterPro" id="IPR029039">
    <property type="entry name" value="Flavoprotein-like_sf"/>
</dbReference>
<dbReference type="Proteomes" id="UP000076234">
    <property type="component" value="Chromosome"/>
</dbReference>
<dbReference type="EMBL" id="CP013342">
    <property type="protein sequence ID" value="AMU96233.1"/>
    <property type="molecule type" value="Genomic_DNA"/>
</dbReference>
<comment type="similarity">
    <text evidence="1">Belongs to the NAD(P)H dehydrogenase (quinone) family.</text>
</comment>
<accession>A0A142W2J8</accession>
<sequence length="233" mass="26230">MRILIVHAHPEPRSFNGALTDSARALLPTIGHELIVSDLYAMEWDPVSDRRNFRIRANPERYDQQAEERFAASAGSFSSDLRAEMDKLLWADTVIFQFPIWWLGMPAIMKGWIDRVFAVGVAYGGGKWLDQGRLAPRRAMLSVTTGGGAAPYSDDGLYGPIDPILYPIHHGILRFTGFQVIEPFIVYGPSRMTELQRAATLAQYRLRLMNLVSAPTLPVIHAADYENFVRRQA</sequence>
<reference evidence="5" key="1">
    <citation type="submission" date="2015-11" db="EMBL/GenBank/DDBJ databases">
        <title>Complete genome sequence of a polyethylene glycol-degrading strain Sphingopyxis terrae strain 203-1 (NBRC 15098).</title>
        <authorList>
            <person name="Yoshiyuki O."/>
            <person name="Shouta N."/>
            <person name="Nagata Y."/>
            <person name="Numata M."/>
            <person name="Tsuchikane K."/>
            <person name="Hosoyama A."/>
            <person name="Yamazoe A."/>
            <person name="Tsuda M."/>
            <person name="Fujita N."/>
            <person name="Kawai F."/>
        </authorList>
    </citation>
    <scope>NUCLEOTIDE SEQUENCE [LARGE SCALE GENOMIC DNA]</scope>
    <source>
        <strain evidence="5">203-1</strain>
    </source>
</reference>
<gene>
    <name evidence="4" type="ORF">AOA14_16655</name>
</gene>
<evidence type="ECO:0000256" key="2">
    <source>
        <dbReference type="ARBA" id="ARBA00023002"/>
    </source>
</evidence>
<dbReference type="Pfam" id="PF02525">
    <property type="entry name" value="Flavodoxin_2"/>
    <property type="match status" value="1"/>
</dbReference>
<dbReference type="Gene3D" id="3.40.50.360">
    <property type="match status" value="1"/>
</dbReference>
<dbReference type="InterPro" id="IPR003680">
    <property type="entry name" value="Flavodoxin_fold"/>
</dbReference>
<keyword evidence="2" id="KW-0560">Oxidoreductase</keyword>
<dbReference type="AlphaFoldDB" id="A0A142W2J8"/>